<name>A0A371PVC1_STRIH</name>
<evidence type="ECO:0000313" key="2">
    <source>
        <dbReference type="Proteomes" id="UP000262477"/>
    </source>
</evidence>
<sequence>MDVYRKIEAMGSRLLERFVPKAEASAAGCYVCVTGGPGSGCARWNHTWVKDQCTNTFIRCGCF</sequence>
<dbReference type="AlphaFoldDB" id="A0A371PVC1"/>
<comment type="caution">
    <text evidence="1">The sequence shown here is derived from an EMBL/GenBank/DDBJ whole genome shotgun (WGS) entry which is preliminary data.</text>
</comment>
<keyword evidence="2" id="KW-1185">Reference proteome</keyword>
<gene>
    <name evidence="1" type="ORF">DY245_32680</name>
</gene>
<reference evidence="1 2" key="1">
    <citation type="submission" date="2018-08" db="EMBL/GenBank/DDBJ databases">
        <title>Streptomyces NEAU-D10 sp. nov., a novel Actinomycete isolated from soil.</title>
        <authorList>
            <person name="Jin L."/>
        </authorList>
    </citation>
    <scope>NUCLEOTIDE SEQUENCE [LARGE SCALE GENOMIC DNA]</scope>
    <source>
        <strain evidence="1 2">NEAU-D10</strain>
    </source>
</reference>
<proteinExistence type="predicted"/>
<protein>
    <submittedName>
        <fullName evidence="1">Uncharacterized protein</fullName>
    </submittedName>
</protein>
<evidence type="ECO:0000313" key="1">
    <source>
        <dbReference type="EMBL" id="REK86410.1"/>
    </source>
</evidence>
<organism evidence="1 2">
    <name type="scientific">Streptomyces inhibens</name>
    <dbReference type="NCBI Taxonomy" id="2293571"/>
    <lineage>
        <taxon>Bacteria</taxon>
        <taxon>Bacillati</taxon>
        <taxon>Actinomycetota</taxon>
        <taxon>Actinomycetes</taxon>
        <taxon>Kitasatosporales</taxon>
        <taxon>Streptomycetaceae</taxon>
        <taxon>Streptomyces</taxon>
    </lineage>
</organism>
<dbReference type="EMBL" id="QUAC01000248">
    <property type="protein sequence ID" value="REK86410.1"/>
    <property type="molecule type" value="Genomic_DNA"/>
</dbReference>
<dbReference type="Proteomes" id="UP000262477">
    <property type="component" value="Unassembled WGS sequence"/>
</dbReference>
<accession>A0A371PVC1</accession>